<gene>
    <name evidence="7" type="ORF">H0H10_38030</name>
</gene>
<reference evidence="7" key="2">
    <citation type="submission" date="2020-09" db="EMBL/GenBank/DDBJ databases">
        <authorList>
            <person name="Luo X."/>
        </authorList>
    </citation>
    <scope>NUCLEOTIDE SEQUENCE</scope>
    <source>
        <strain evidence="7">TRM S81-3</strain>
    </source>
</reference>
<dbReference type="Proteomes" id="UP000621210">
    <property type="component" value="Unassembled WGS sequence"/>
</dbReference>
<dbReference type="SUPFAM" id="SSF53807">
    <property type="entry name" value="Helical backbone' metal receptor"/>
    <property type="match status" value="1"/>
</dbReference>
<dbReference type="GO" id="GO:0030288">
    <property type="term" value="C:outer membrane-bounded periplasmic space"/>
    <property type="evidence" value="ECO:0007669"/>
    <property type="project" value="TreeGrafter"/>
</dbReference>
<comment type="caution">
    <text evidence="7">The sequence shown here is derived from an EMBL/GenBank/DDBJ whole genome shotgun (WGS) entry which is preliminary data.</text>
</comment>
<evidence type="ECO:0000313" key="8">
    <source>
        <dbReference type="Proteomes" id="UP000621210"/>
    </source>
</evidence>
<feature type="signal peptide" evidence="5">
    <location>
        <begin position="1"/>
        <end position="30"/>
    </location>
</feature>
<proteinExistence type="inferred from homology"/>
<name>A0A926L932_9ACTN</name>
<dbReference type="PROSITE" id="PS50983">
    <property type="entry name" value="FE_B12_PBP"/>
    <property type="match status" value="1"/>
</dbReference>
<comment type="similarity">
    <text evidence="2">Belongs to the bacterial solute-binding protein 8 family.</text>
</comment>
<dbReference type="Gene3D" id="3.40.50.1980">
    <property type="entry name" value="Nitrogenase molybdenum iron protein domain"/>
    <property type="match status" value="2"/>
</dbReference>
<organism evidence="7 8">
    <name type="scientific">Streptomyces griseicoloratus</name>
    <dbReference type="NCBI Taxonomy" id="2752516"/>
    <lineage>
        <taxon>Bacteria</taxon>
        <taxon>Bacillati</taxon>
        <taxon>Actinomycetota</taxon>
        <taxon>Actinomycetes</taxon>
        <taxon>Kitasatosporales</taxon>
        <taxon>Streptomycetaceae</taxon>
        <taxon>Streptomyces</taxon>
    </lineage>
</organism>
<accession>A0A926L932</accession>
<sequence>MTLKIPAAAPRRRRTVLATAAALAGSLALAACGSGSGSDSASGDGKTSGDGGTRVVKTVMGDVKVPAEPKRVVVLDTAELDSAITLGVKPVGATHAGVVSGFLSYLPEDQLKGIEKVGNIAAPSLEKIAALKPDLILSSKVRDADRYDELSKIAPTVFAEGVGYPWKENFLLHAEALGKQEQAKKVVAEYEKHAAEVTEALGGKEKAARITVSATRFVEGGDIRLYGRKNYIGTVLEDAGLGRPAVVDKAEDGFAYEVSPEQIDKADADAVFYTSFGDASKSGQSKTLDSSLWKNMKAVKANRAFQVNDDLWFMGIGYTAAEQILDELEAKLAK</sequence>
<dbReference type="AlphaFoldDB" id="A0A926L932"/>
<dbReference type="InterPro" id="IPR002491">
    <property type="entry name" value="ABC_transptr_periplasmic_BD"/>
</dbReference>
<dbReference type="InterPro" id="IPR006311">
    <property type="entry name" value="TAT_signal"/>
</dbReference>
<dbReference type="PANTHER" id="PTHR30532">
    <property type="entry name" value="IRON III DICITRATE-BINDING PERIPLASMIC PROTEIN"/>
    <property type="match status" value="1"/>
</dbReference>
<keyword evidence="8" id="KW-1185">Reference proteome</keyword>
<dbReference type="CDD" id="cd01146">
    <property type="entry name" value="FhuD"/>
    <property type="match status" value="1"/>
</dbReference>
<keyword evidence="3" id="KW-0813">Transport</keyword>
<dbReference type="Pfam" id="PF01497">
    <property type="entry name" value="Peripla_BP_2"/>
    <property type="match status" value="1"/>
</dbReference>
<evidence type="ECO:0000256" key="5">
    <source>
        <dbReference type="SAM" id="SignalP"/>
    </source>
</evidence>
<evidence type="ECO:0000313" key="7">
    <source>
        <dbReference type="EMBL" id="MBD0424907.1"/>
    </source>
</evidence>
<evidence type="ECO:0000256" key="4">
    <source>
        <dbReference type="ARBA" id="ARBA00022729"/>
    </source>
</evidence>
<keyword evidence="4 5" id="KW-0732">Signal</keyword>
<dbReference type="EMBL" id="JACVQF010000238">
    <property type="protein sequence ID" value="MBD0424907.1"/>
    <property type="molecule type" value="Genomic_DNA"/>
</dbReference>
<dbReference type="RefSeq" id="WP_188185787.1">
    <property type="nucleotide sequence ID" value="NZ_JACVQF010000238.1"/>
</dbReference>
<dbReference type="InterPro" id="IPR051313">
    <property type="entry name" value="Bact_iron-sidero_bind"/>
</dbReference>
<evidence type="ECO:0000259" key="6">
    <source>
        <dbReference type="PROSITE" id="PS50983"/>
    </source>
</evidence>
<dbReference type="PANTHER" id="PTHR30532:SF21">
    <property type="entry name" value="SIDEROPHORE-BINDING LIPOPROTEIN YFIY-RELATED"/>
    <property type="match status" value="1"/>
</dbReference>
<protein>
    <submittedName>
        <fullName evidence="7">Iron-siderophore ABC transporter substrate-binding protein</fullName>
    </submittedName>
</protein>
<dbReference type="GO" id="GO:1901678">
    <property type="term" value="P:iron coordination entity transport"/>
    <property type="evidence" value="ECO:0007669"/>
    <property type="project" value="UniProtKB-ARBA"/>
</dbReference>
<feature type="chain" id="PRO_5037737143" evidence="5">
    <location>
        <begin position="31"/>
        <end position="334"/>
    </location>
</feature>
<evidence type="ECO:0000256" key="2">
    <source>
        <dbReference type="ARBA" id="ARBA00008814"/>
    </source>
</evidence>
<dbReference type="PROSITE" id="PS51257">
    <property type="entry name" value="PROKAR_LIPOPROTEIN"/>
    <property type="match status" value="1"/>
</dbReference>
<comment type="subcellular location">
    <subcellularLocation>
        <location evidence="1">Cell envelope</location>
    </subcellularLocation>
</comment>
<reference evidence="7" key="1">
    <citation type="submission" date="2020-09" db="EMBL/GenBank/DDBJ databases">
        <title>Streptomyces grisecoloratus sp. nov., isolated from cotton soil.</title>
        <authorList>
            <person name="Xing L."/>
        </authorList>
    </citation>
    <scope>NUCLEOTIDE SEQUENCE</scope>
    <source>
        <strain evidence="7">TRM S81-3</strain>
    </source>
</reference>
<dbReference type="PROSITE" id="PS51318">
    <property type="entry name" value="TAT"/>
    <property type="match status" value="1"/>
</dbReference>
<feature type="domain" description="Fe/B12 periplasmic-binding" evidence="6">
    <location>
        <begin position="71"/>
        <end position="334"/>
    </location>
</feature>
<evidence type="ECO:0000256" key="1">
    <source>
        <dbReference type="ARBA" id="ARBA00004196"/>
    </source>
</evidence>
<evidence type="ECO:0000256" key="3">
    <source>
        <dbReference type="ARBA" id="ARBA00022448"/>
    </source>
</evidence>